<sequence>MSRKITLIKQELLLLVYELNRSGLLVENEKIRPILAQLEKLLLRDLSPSTDDSFKD</sequence>
<evidence type="ECO:0000313" key="1">
    <source>
        <dbReference type="EMBL" id="AAZ49228.1"/>
    </source>
</evidence>
<dbReference type="Pfam" id="PF12283">
    <property type="entry name" value="Protein_K"/>
    <property type="match status" value="1"/>
</dbReference>
<dbReference type="InterPro" id="IPR020962">
    <property type="entry name" value="Phage_phiX174_GpK"/>
</dbReference>
<protein>
    <submittedName>
        <fullName evidence="1">GpK</fullName>
    </submittedName>
</protein>
<reference evidence="1 2" key="1">
    <citation type="journal article" date="2006" name="J. Bacteriol.">
        <title>Horizontal gene transfer and the evolution of microvirid coliphage genomes.</title>
        <authorList>
            <person name="Rokyta D.R."/>
            <person name="Burch C.L."/>
            <person name="Caudle S.B."/>
            <person name="Wichman H.A."/>
        </authorList>
    </citation>
    <scope>NUCLEOTIDE SEQUENCE</scope>
</reference>
<name>Q2LLK3_BPPHX</name>
<dbReference type="EMBL" id="DQ079895">
    <property type="protein sequence ID" value="AAZ49228.1"/>
    <property type="molecule type" value="Genomic_DNA"/>
</dbReference>
<evidence type="ECO:0000313" key="2">
    <source>
        <dbReference type="Proteomes" id="UP000000896"/>
    </source>
</evidence>
<organism evidence="1 2">
    <name type="scientific">Enterobacteria phage WA11</name>
    <dbReference type="NCBI Taxonomy" id="338126"/>
    <lineage>
        <taxon>Viruses</taxon>
        <taxon>Monodnaviria</taxon>
        <taxon>Sangervirae</taxon>
        <taxon>Phixviricota</taxon>
        <taxon>Malgrandaviricetes</taxon>
        <taxon>Petitvirales</taxon>
        <taxon>Microviridae</taxon>
        <taxon>Bullavirinae</taxon>
        <taxon>Sinsheimervirus</taxon>
        <taxon>Escherichia phage phiX174</taxon>
        <taxon>Escherichia phage phiX174</taxon>
    </lineage>
</organism>
<accession>Q2LLK3</accession>
<proteinExistence type="predicted"/>
<dbReference type="Proteomes" id="UP000000896">
    <property type="component" value="Segment"/>
</dbReference>
<gene>
    <name evidence="1" type="primary">K</name>
</gene>